<dbReference type="RefSeq" id="XP_044548887.1">
    <property type="nucleotide sequence ID" value="XM_044694196.1"/>
</dbReference>
<evidence type="ECO:0000313" key="2">
    <source>
        <dbReference type="EMBL" id="KAG2383208.1"/>
    </source>
</evidence>
<dbReference type="Pfam" id="PF09341">
    <property type="entry name" value="Pcc1"/>
    <property type="match status" value="1"/>
</dbReference>
<organism evidence="2 3">
    <name type="scientific">Naegleria lovaniensis</name>
    <name type="common">Amoeba</name>
    <dbReference type="NCBI Taxonomy" id="51637"/>
    <lineage>
        <taxon>Eukaryota</taxon>
        <taxon>Discoba</taxon>
        <taxon>Heterolobosea</taxon>
        <taxon>Tetramitia</taxon>
        <taxon>Eutetramitia</taxon>
        <taxon>Vahlkampfiidae</taxon>
        <taxon>Naegleria</taxon>
    </lineage>
</organism>
<evidence type="ECO:0008006" key="4">
    <source>
        <dbReference type="Google" id="ProtNLM"/>
    </source>
</evidence>
<dbReference type="Proteomes" id="UP000816034">
    <property type="component" value="Unassembled WGS sequence"/>
</dbReference>
<name>A0AA88KKN5_NAELO</name>
<evidence type="ECO:0000256" key="1">
    <source>
        <dbReference type="ARBA" id="ARBA00007073"/>
    </source>
</evidence>
<sequence length="95" mass="10786">MTSNQQEEVFEYNCSIGFGTDEESANIVYQTIIVDEELSTKVKRNVNLQYASEDKSHNLIINFISSDARQLRSSVKGILDTIHLSIETLAKFVEQ</sequence>
<comment type="caution">
    <text evidence="2">The sequence shown here is derived from an EMBL/GenBank/DDBJ whole genome shotgun (WGS) entry which is preliminary data.</text>
</comment>
<protein>
    <recommendedName>
        <fullName evidence="4">Transcription factor Pcc1</fullName>
    </recommendedName>
</protein>
<reference evidence="2 3" key="1">
    <citation type="journal article" date="2018" name="BMC Genomics">
        <title>The genome of Naegleria lovaniensis, the basis for a comparative approach to unravel pathogenicity factors of the human pathogenic amoeba N. fowleri.</title>
        <authorList>
            <person name="Liechti N."/>
            <person name="Schurch N."/>
            <person name="Bruggmann R."/>
            <person name="Wittwer M."/>
        </authorList>
    </citation>
    <scope>NUCLEOTIDE SEQUENCE [LARGE SCALE GENOMIC DNA]</scope>
    <source>
        <strain evidence="2 3">ATCC 30569</strain>
    </source>
</reference>
<evidence type="ECO:0000313" key="3">
    <source>
        <dbReference type="Proteomes" id="UP000816034"/>
    </source>
</evidence>
<dbReference type="PANTHER" id="PTHR31283:SF5">
    <property type="entry name" value="EKC_KEOPS COMPLEX SUBUNIT LAGE3"/>
    <property type="match status" value="1"/>
</dbReference>
<dbReference type="AlphaFoldDB" id="A0AA88KKN5"/>
<dbReference type="GeneID" id="68097000"/>
<proteinExistence type="inferred from homology"/>
<dbReference type="GO" id="GO:0070525">
    <property type="term" value="P:tRNA threonylcarbamoyladenosine metabolic process"/>
    <property type="evidence" value="ECO:0007669"/>
    <property type="project" value="TreeGrafter"/>
</dbReference>
<dbReference type="EMBL" id="PYSW02000021">
    <property type="protein sequence ID" value="KAG2383208.1"/>
    <property type="molecule type" value="Genomic_DNA"/>
</dbReference>
<gene>
    <name evidence="2" type="ORF">C9374_004545</name>
</gene>
<accession>A0AA88KKN5</accession>
<keyword evidence="3" id="KW-1185">Reference proteome</keyword>
<dbReference type="InterPro" id="IPR015419">
    <property type="entry name" value="CTAG/Pcc1"/>
</dbReference>
<comment type="similarity">
    <text evidence="1">Belongs to the CTAG/PCC1 family.</text>
</comment>
<dbReference type="Gene3D" id="3.30.310.50">
    <property type="entry name" value="Alpha-D-phosphohexomutase, C-terminal domain"/>
    <property type="match status" value="1"/>
</dbReference>
<dbReference type="PANTHER" id="PTHR31283">
    <property type="entry name" value="EKC/KEOPS COMPLEX SUBUNIT PCC1 FAMILY MEMBER"/>
    <property type="match status" value="1"/>
</dbReference>
<dbReference type="GO" id="GO:0000408">
    <property type="term" value="C:EKC/KEOPS complex"/>
    <property type="evidence" value="ECO:0007669"/>
    <property type="project" value="TreeGrafter"/>
</dbReference>